<feature type="chain" id="PRO_5032384510" evidence="1">
    <location>
        <begin position="23"/>
        <end position="282"/>
    </location>
</feature>
<organism evidence="2 3">
    <name type="scientific">Altererythrobacter lutimaris</name>
    <dbReference type="NCBI Taxonomy" id="2743979"/>
    <lineage>
        <taxon>Bacteria</taxon>
        <taxon>Pseudomonadati</taxon>
        <taxon>Pseudomonadota</taxon>
        <taxon>Alphaproteobacteria</taxon>
        <taxon>Sphingomonadales</taxon>
        <taxon>Erythrobacteraceae</taxon>
        <taxon>Altererythrobacter</taxon>
    </lineage>
</organism>
<evidence type="ECO:0000256" key="1">
    <source>
        <dbReference type="SAM" id="SignalP"/>
    </source>
</evidence>
<evidence type="ECO:0000313" key="3">
    <source>
        <dbReference type="Proteomes" id="UP000546031"/>
    </source>
</evidence>
<protein>
    <submittedName>
        <fullName evidence="2">Uncharacterized protein</fullName>
    </submittedName>
</protein>
<dbReference type="RefSeq" id="WP_176273727.1">
    <property type="nucleotide sequence ID" value="NZ_JABWTA010000001.1"/>
</dbReference>
<dbReference type="EMBL" id="JABWTA010000001">
    <property type="protein sequence ID" value="NVE95515.1"/>
    <property type="molecule type" value="Genomic_DNA"/>
</dbReference>
<dbReference type="Proteomes" id="UP000546031">
    <property type="component" value="Unassembled WGS sequence"/>
</dbReference>
<sequence length="282" mass="30111">MARKIWFVIAALAAASLAPLSAQNESANESALAGPTYADLAALADSAGLVLRAEIRKQAEVEPERAPGLAPGYARLYVTARTEALISGRVPMGEELTYLADVPLNANGKVPRLKRLQVLLFANPVTGRPRAIQLVAPSGQLQHSPELEARLRPILADLAQPDSPPAITGVRDAFSVRGNLSGESETQIFLNTDGSAPASISVLRRPGRPPVWGVSWGEIIDAAALPPEPNSIGWYRLACSLPEQLPAGALYSDDPTARRQAAADYVFVRQSLGPCERRLPEF</sequence>
<name>A0A850HDP0_9SPHN</name>
<feature type="signal peptide" evidence="1">
    <location>
        <begin position="1"/>
        <end position="22"/>
    </location>
</feature>
<keyword evidence="1" id="KW-0732">Signal</keyword>
<gene>
    <name evidence="2" type="ORF">HUO12_11450</name>
</gene>
<keyword evidence="3" id="KW-1185">Reference proteome</keyword>
<accession>A0A850HDP0</accession>
<comment type="caution">
    <text evidence="2">The sequence shown here is derived from an EMBL/GenBank/DDBJ whole genome shotgun (WGS) entry which is preliminary data.</text>
</comment>
<dbReference type="AlphaFoldDB" id="A0A850HDP0"/>
<proteinExistence type="predicted"/>
<evidence type="ECO:0000313" key="2">
    <source>
        <dbReference type="EMBL" id="NVE95515.1"/>
    </source>
</evidence>
<reference evidence="2 3" key="1">
    <citation type="submission" date="2020-06" db="EMBL/GenBank/DDBJ databases">
        <title>Altererythrobacter lutimaris sp. nov., a marine bacterium isolated from a tidal flat.</title>
        <authorList>
            <person name="Kim D."/>
            <person name="Yoo Y."/>
            <person name="Kim J.-J."/>
        </authorList>
    </citation>
    <scope>NUCLEOTIDE SEQUENCE [LARGE SCALE GENOMIC DNA]</scope>
    <source>
        <strain evidence="2 3">JGD-16</strain>
    </source>
</reference>